<keyword evidence="1 5" id="KW-0597">Phosphoprotein</keyword>
<feature type="domain" description="Response regulatory" evidence="7">
    <location>
        <begin position="6"/>
        <end position="121"/>
    </location>
</feature>
<evidence type="ECO:0000259" key="6">
    <source>
        <dbReference type="PROSITE" id="PS50043"/>
    </source>
</evidence>
<proteinExistence type="predicted"/>
<feature type="modified residue" description="4-aspartylphosphate" evidence="5">
    <location>
        <position position="56"/>
    </location>
</feature>
<dbReference type="CDD" id="cd17535">
    <property type="entry name" value="REC_NarL-like"/>
    <property type="match status" value="1"/>
</dbReference>
<dbReference type="InterPro" id="IPR000792">
    <property type="entry name" value="Tscrpt_reg_LuxR_C"/>
</dbReference>
<dbReference type="InterPro" id="IPR036388">
    <property type="entry name" value="WH-like_DNA-bd_sf"/>
</dbReference>
<name>A0ABP3XSM9_9FLAO</name>
<dbReference type="Gene3D" id="1.10.10.10">
    <property type="entry name" value="Winged helix-like DNA-binding domain superfamily/Winged helix DNA-binding domain"/>
    <property type="match status" value="1"/>
</dbReference>
<evidence type="ECO:0000313" key="8">
    <source>
        <dbReference type="EMBL" id="GAA0872443.1"/>
    </source>
</evidence>
<dbReference type="Pfam" id="PF00196">
    <property type="entry name" value="GerE"/>
    <property type="match status" value="1"/>
</dbReference>
<comment type="caution">
    <text evidence="8">The sequence shown here is derived from an EMBL/GenBank/DDBJ whole genome shotgun (WGS) entry which is preliminary data.</text>
</comment>
<dbReference type="PANTHER" id="PTHR43214">
    <property type="entry name" value="TWO-COMPONENT RESPONSE REGULATOR"/>
    <property type="match status" value="1"/>
</dbReference>
<dbReference type="SMART" id="SM00421">
    <property type="entry name" value="HTH_LUXR"/>
    <property type="match status" value="1"/>
</dbReference>
<evidence type="ECO:0000256" key="1">
    <source>
        <dbReference type="ARBA" id="ARBA00022553"/>
    </source>
</evidence>
<organism evidence="8 9">
    <name type="scientific">Gangjinia marincola</name>
    <dbReference type="NCBI Taxonomy" id="578463"/>
    <lineage>
        <taxon>Bacteria</taxon>
        <taxon>Pseudomonadati</taxon>
        <taxon>Bacteroidota</taxon>
        <taxon>Flavobacteriia</taxon>
        <taxon>Flavobacteriales</taxon>
        <taxon>Flavobacteriaceae</taxon>
        <taxon>Gangjinia</taxon>
    </lineage>
</organism>
<keyword evidence="3" id="KW-0238">DNA-binding</keyword>
<dbReference type="SMART" id="SM00448">
    <property type="entry name" value="REC"/>
    <property type="match status" value="1"/>
</dbReference>
<dbReference type="CDD" id="cd06170">
    <property type="entry name" value="LuxR_C_like"/>
    <property type="match status" value="1"/>
</dbReference>
<dbReference type="PANTHER" id="PTHR43214:SF41">
    <property type="entry name" value="NITRATE_NITRITE RESPONSE REGULATOR PROTEIN NARP"/>
    <property type="match status" value="1"/>
</dbReference>
<sequence>MNSTATILLADDHPLLLSGLEDALSKLNYTIVASCEDGAKALHMIASLQPTIAILDVEMPYLSGIEVVQKCKEKNLPTKFILLTSHKEKGLILETKELAISGYVLKEEPLSVIHTCIQQVLRGGVYYSEIFDTVFNTEIAPELQRITYLTPSERTVVRLISQGHTSKSIADLLSLSVRTIDNHRANIISKLELPSKTDALTLWAKEHKILINKF</sequence>
<dbReference type="SUPFAM" id="SSF52172">
    <property type="entry name" value="CheY-like"/>
    <property type="match status" value="1"/>
</dbReference>
<accession>A0ABP3XSM9</accession>
<dbReference type="InterPro" id="IPR058245">
    <property type="entry name" value="NreC/VraR/RcsB-like_REC"/>
</dbReference>
<evidence type="ECO:0000256" key="5">
    <source>
        <dbReference type="PROSITE-ProRule" id="PRU00169"/>
    </source>
</evidence>
<keyword evidence="9" id="KW-1185">Reference proteome</keyword>
<dbReference type="Gene3D" id="3.40.50.2300">
    <property type="match status" value="1"/>
</dbReference>
<evidence type="ECO:0000313" key="9">
    <source>
        <dbReference type="Proteomes" id="UP001500507"/>
    </source>
</evidence>
<dbReference type="PRINTS" id="PR00038">
    <property type="entry name" value="HTHLUXR"/>
</dbReference>
<evidence type="ECO:0000256" key="2">
    <source>
        <dbReference type="ARBA" id="ARBA00023015"/>
    </source>
</evidence>
<dbReference type="Pfam" id="PF00072">
    <property type="entry name" value="Response_reg"/>
    <property type="match status" value="1"/>
</dbReference>
<dbReference type="InterPro" id="IPR011006">
    <property type="entry name" value="CheY-like_superfamily"/>
</dbReference>
<dbReference type="Proteomes" id="UP001500507">
    <property type="component" value="Unassembled WGS sequence"/>
</dbReference>
<keyword evidence="2" id="KW-0805">Transcription regulation</keyword>
<dbReference type="InterPro" id="IPR001789">
    <property type="entry name" value="Sig_transdc_resp-reg_receiver"/>
</dbReference>
<feature type="domain" description="HTH luxR-type" evidence="6">
    <location>
        <begin position="142"/>
        <end position="207"/>
    </location>
</feature>
<evidence type="ECO:0000259" key="7">
    <source>
        <dbReference type="PROSITE" id="PS50110"/>
    </source>
</evidence>
<dbReference type="InterPro" id="IPR039420">
    <property type="entry name" value="WalR-like"/>
</dbReference>
<evidence type="ECO:0000256" key="4">
    <source>
        <dbReference type="ARBA" id="ARBA00023163"/>
    </source>
</evidence>
<keyword evidence="4" id="KW-0804">Transcription</keyword>
<dbReference type="PROSITE" id="PS50110">
    <property type="entry name" value="RESPONSE_REGULATORY"/>
    <property type="match status" value="1"/>
</dbReference>
<dbReference type="EMBL" id="BAAAFG010000015">
    <property type="protein sequence ID" value="GAA0872443.1"/>
    <property type="molecule type" value="Genomic_DNA"/>
</dbReference>
<gene>
    <name evidence="8" type="ORF">GCM10009117_15900</name>
</gene>
<reference evidence="9" key="1">
    <citation type="journal article" date="2019" name="Int. J. Syst. Evol. Microbiol.">
        <title>The Global Catalogue of Microorganisms (GCM) 10K type strain sequencing project: providing services to taxonomists for standard genome sequencing and annotation.</title>
        <authorList>
            <consortium name="The Broad Institute Genomics Platform"/>
            <consortium name="The Broad Institute Genome Sequencing Center for Infectious Disease"/>
            <person name="Wu L."/>
            <person name="Ma J."/>
        </authorList>
    </citation>
    <scope>NUCLEOTIDE SEQUENCE [LARGE SCALE GENOMIC DNA]</scope>
    <source>
        <strain evidence="9">JCM 16082</strain>
    </source>
</reference>
<protein>
    <submittedName>
        <fullName evidence="8">Response regulator transcription factor</fullName>
    </submittedName>
</protein>
<dbReference type="PROSITE" id="PS00622">
    <property type="entry name" value="HTH_LUXR_1"/>
    <property type="match status" value="1"/>
</dbReference>
<evidence type="ECO:0000256" key="3">
    <source>
        <dbReference type="ARBA" id="ARBA00023125"/>
    </source>
</evidence>
<dbReference type="PROSITE" id="PS50043">
    <property type="entry name" value="HTH_LUXR_2"/>
    <property type="match status" value="1"/>
</dbReference>
<dbReference type="RefSeq" id="WP_343765799.1">
    <property type="nucleotide sequence ID" value="NZ_BAAAFG010000015.1"/>
</dbReference>